<dbReference type="InterPro" id="IPR029063">
    <property type="entry name" value="SAM-dependent_MTases_sf"/>
</dbReference>
<dbReference type="PANTHER" id="PTHR43042">
    <property type="entry name" value="SAM-DEPENDENT METHYLTRANSFERASE"/>
    <property type="match status" value="1"/>
</dbReference>
<dbReference type="GO" id="GO:0008168">
    <property type="term" value="F:methyltransferase activity"/>
    <property type="evidence" value="ECO:0007669"/>
    <property type="project" value="UniProtKB-KW"/>
</dbReference>
<evidence type="ECO:0000256" key="1">
    <source>
        <dbReference type="ARBA" id="ARBA00022552"/>
    </source>
</evidence>
<keyword evidence="3" id="KW-0808">Transferase</keyword>
<dbReference type="CDD" id="cd02440">
    <property type="entry name" value="AdoMet_MTases"/>
    <property type="match status" value="1"/>
</dbReference>
<accession>B0TUZ0</accession>
<keyword evidence="4" id="KW-0949">S-adenosyl-L-methionine</keyword>
<dbReference type="Pfam" id="PF10672">
    <property type="entry name" value="Methyltrans_SAM"/>
    <property type="match status" value="1"/>
</dbReference>
<dbReference type="HOGENOM" id="CLU_014042_1_0_6"/>
<dbReference type="eggNOG" id="COG1092">
    <property type="taxonomic scope" value="Bacteria"/>
</dbReference>
<dbReference type="GO" id="GO:0032259">
    <property type="term" value="P:methylation"/>
    <property type="evidence" value="ECO:0007669"/>
    <property type="project" value="UniProtKB-KW"/>
</dbReference>
<dbReference type="InterPro" id="IPR019614">
    <property type="entry name" value="SAM-dep_methyl-trfase"/>
</dbReference>
<dbReference type="SUPFAM" id="SSF53335">
    <property type="entry name" value="S-adenosyl-L-methionine-dependent methyltransferases"/>
    <property type="match status" value="1"/>
</dbReference>
<evidence type="ECO:0000256" key="4">
    <source>
        <dbReference type="ARBA" id="ARBA00022691"/>
    </source>
</evidence>
<dbReference type="EMBL" id="CP000931">
    <property type="protein sequence ID" value="ABZ78257.1"/>
    <property type="molecule type" value="Genomic_DNA"/>
</dbReference>
<dbReference type="Gene3D" id="3.30.750.80">
    <property type="entry name" value="RNA methyltransferase domain (HRMD) like"/>
    <property type="match status" value="1"/>
</dbReference>
<dbReference type="KEGG" id="shl:Shal_3717"/>
<dbReference type="GO" id="GO:0006364">
    <property type="term" value="P:rRNA processing"/>
    <property type="evidence" value="ECO:0007669"/>
    <property type="project" value="UniProtKB-KW"/>
</dbReference>
<sequence>MLSLAPSPLTVFQMSLIFMSITTSDPAAIPLSQALTQAIAKRAAFLKQAETQDTDCYRVFHGTVEGCNGLNIDRYGNAWLIQTFHQSLTQEELDDIRQQLEQLAPLPVIYNDRSDKNSRVLNHLSEELQSFATSEQQMQENGIQFTSKLRHEGQDPLLFLDMRIGREYVAANSQDKSVLNLFSYTCGIGTAAAVGGAKRVVNVDFSSFALAAGRKNAALNQAEDVCEFIQSDAFPALRQLAGLKVGGRRNQKLPSYPKLSATEFDLVFLDPPRYAKSPFGIVDLVNDYQSLFKPALLTTKAGGTIVCCNNVAKVDRNAWFDSLVRCVEKQGRSVTQVTWLDCHNDFPSFDGNHPLKIVALQLS</sequence>
<dbReference type="Proteomes" id="UP000001317">
    <property type="component" value="Chromosome"/>
</dbReference>
<evidence type="ECO:0000313" key="7">
    <source>
        <dbReference type="Proteomes" id="UP000001317"/>
    </source>
</evidence>
<organism evidence="6 7">
    <name type="scientific">Shewanella halifaxensis (strain HAW-EB4)</name>
    <dbReference type="NCBI Taxonomy" id="458817"/>
    <lineage>
        <taxon>Bacteria</taxon>
        <taxon>Pseudomonadati</taxon>
        <taxon>Pseudomonadota</taxon>
        <taxon>Gammaproteobacteria</taxon>
        <taxon>Alteromonadales</taxon>
        <taxon>Shewanellaceae</taxon>
        <taxon>Shewanella</taxon>
    </lineage>
</organism>
<keyword evidence="2" id="KW-0489">Methyltransferase</keyword>
<evidence type="ECO:0000259" key="5">
    <source>
        <dbReference type="Pfam" id="PF10672"/>
    </source>
</evidence>
<evidence type="ECO:0000256" key="3">
    <source>
        <dbReference type="ARBA" id="ARBA00022679"/>
    </source>
</evidence>
<evidence type="ECO:0000313" key="6">
    <source>
        <dbReference type="EMBL" id="ABZ78257.1"/>
    </source>
</evidence>
<dbReference type="Gene3D" id="3.40.50.150">
    <property type="entry name" value="Vaccinia Virus protein VP39"/>
    <property type="match status" value="1"/>
</dbReference>
<name>B0TUZ0_SHEHH</name>
<keyword evidence="1" id="KW-0698">rRNA processing</keyword>
<reference evidence="6" key="1">
    <citation type="submission" date="2008-01" db="EMBL/GenBank/DDBJ databases">
        <title>Complete sequence of Shewanella halifaxensis HAW-EB4.</title>
        <authorList>
            <consortium name="US DOE Joint Genome Institute"/>
            <person name="Copeland A."/>
            <person name="Lucas S."/>
            <person name="Lapidus A."/>
            <person name="Glavina del Rio T."/>
            <person name="Dalin E."/>
            <person name="Tice H."/>
            <person name="Bruce D."/>
            <person name="Goodwin L."/>
            <person name="Pitluck S."/>
            <person name="Sims D."/>
            <person name="Brettin T."/>
            <person name="Detter J.C."/>
            <person name="Han C."/>
            <person name="Kuske C.R."/>
            <person name="Schmutz J."/>
            <person name="Larimer F."/>
            <person name="Land M."/>
            <person name="Hauser L."/>
            <person name="Kyrpides N."/>
            <person name="Kim E."/>
            <person name="Zhao J.-S."/>
            <person name="Richardson P."/>
        </authorList>
    </citation>
    <scope>NUCLEOTIDE SEQUENCE [LARGE SCALE GENOMIC DNA]</scope>
    <source>
        <strain evidence="6">HAW-EB4</strain>
    </source>
</reference>
<proteinExistence type="predicted"/>
<feature type="domain" description="S-adenosylmethionine-dependent methyltransferase" evidence="5">
    <location>
        <begin position="72"/>
        <end position="358"/>
    </location>
</feature>
<keyword evidence="7" id="KW-1185">Reference proteome</keyword>
<protein>
    <recommendedName>
        <fullName evidence="5">S-adenosylmethionine-dependent methyltransferase domain-containing protein</fullName>
    </recommendedName>
</protein>
<dbReference type="AlphaFoldDB" id="B0TUZ0"/>
<dbReference type="STRING" id="458817.Shal_3717"/>
<evidence type="ECO:0000256" key="2">
    <source>
        <dbReference type="ARBA" id="ARBA00022603"/>
    </source>
</evidence>
<dbReference type="PANTHER" id="PTHR43042:SF3">
    <property type="entry name" value="RIBOSOMAL RNA LARGE SUBUNIT METHYLTRANSFERASE YWBD-RELATED"/>
    <property type="match status" value="1"/>
</dbReference>
<gene>
    <name evidence="6" type="ordered locus">Shal_3717</name>
</gene>